<feature type="non-terminal residue" evidence="2">
    <location>
        <position position="1"/>
    </location>
</feature>
<name>A0AAV6NNQ7_9ROSI</name>
<reference evidence="2 3" key="1">
    <citation type="journal article" date="2021" name="Hortic Res">
        <title>The domestication of Cucurbita argyrosperma as revealed by the genome of its wild relative.</title>
        <authorList>
            <person name="Barrera-Redondo J."/>
            <person name="Sanchez-de la Vega G."/>
            <person name="Aguirre-Liguori J.A."/>
            <person name="Castellanos-Morales G."/>
            <person name="Gutierrez-Guerrero Y.T."/>
            <person name="Aguirre-Dugua X."/>
            <person name="Aguirre-Planter E."/>
            <person name="Tenaillon M.I."/>
            <person name="Lira-Saade R."/>
            <person name="Eguiarte L.E."/>
        </authorList>
    </citation>
    <scope>NUCLEOTIDE SEQUENCE [LARGE SCALE GENOMIC DNA]</scope>
    <source>
        <strain evidence="2">JBR-2021</strain>
    </source>
</reference>
<gene>
    <name evidence="2" type="ORF">SDJN03_09262</name>
</gene>
<organism evidence="2 3">
    <name type="scientific">Cucurbita argyrosperma subsp. sororia</name>
    <dbReference type="NCBI Taxonomy" id="37648"/>
    <lineage>
        <taxon>Eukaryota</taxon>
        <taxon>Viridiplantae</taxon>
        <taxon>Streptophyta</taxon>
        <taxon>Embryophyta</taxon>
        <taxon>Tracheophyta</taxon>
        <taxon>Spermatophyta</taxon>
        <taxon>Magnoliopsida</taxon>
        <taxon>eudicotyledons</taxon>
        <taxon>Gunneridae</taxon>
        <taxon>Pentapetalae</taxon>
        <taxon>rosids</taxon>
        <taxon>fabids</taxon>
        <taxon>Cucurbitales</taxon>
        <taxon>Cucurbitaceae</taxon>
        <taxon>Cucurbiteae</taxon>
        <taxon>Cucurbita</taxon>
    </lineage>
</organism>
<dbReference type="PANTHER" id="PTHR48205:SF1">
    <property type="entry name" value="OS01G0742766 PROTEIN"/>
    <property type="match status" value="1"/>
</dbReference>
<dbReference type="AlphaFoldDB" id="A0AAV6NNQ7"/>
<evidence type="ECO:0000256" key="1">
    <source>
        <dbReference type="SAM" id="MobiDB-lite"/>
    </source>
</evidence>
<accession>A0AAV6NNQ7</accession>
<evidence type="ECO:0000313" key="2">
    <source>
        <dbReference type="EMBL" id="KAG6599484.1"/>
    </source>
</evidence>
<comment type="caution">
    <text evidence="2">The sequence shown here is derived from an EMBL/GenBank/DDBJ whole genome shotgun (WGS) entry which is preliminary data.</text>
</comment>
<sequence length="109" mass="12030">MQMERRVSKPRNDREIMAPSSQIKRRKIDHTPSRRILSSVGVERQGISVSTKGSICPVSSGSEFRILQDKSSAVAEAKQDCCTGNFKILDSPFGNFLLPVIPSPAELVE</sequence>
<feature type="region of interest" description="Disordered" evidence="1">
    <location>
        <begin position="1"/>
        <end position="28"/>
    </location>
</feature>
<proteinExistence type="predicted"/>
<feature type="compositionally biased region" description="Basic and acidic residues" evidence="1">
    <location>
        <begin position="1"/>
        <end position="16"/>
    </location>
</feature>
<keyword evidence="3" id="KW-1185">Reference proteome</keyword>
<protein>
    <submittedName>
        <fullName evidence="2">Uncharacterized protein</fullName>
    </submittedName>
</protein>
<dbReference type="Proteomes" id="UP000685013">
    <property type="component" value="Chromosome 5"/>
</dbReference>
<dbReference type="EMBL" id="JAGKQH010000005">
    <property type="protein sequence ID" value="KAG6599484.1"/>
    <property type="molecule type" value="Genomic_DNA"/>
</dbReference>
<dbReference type="PANTHER" id="PTHR48205">
    <property type="entry name" value="OS01G0742766 PROTEIN"/>
    <property type="match status" value="1"/>
</dbReference>
<evidence type="ECO:0000313" key="3">
    <source>
        <dbReference type="Proteomes" id="UP000685013"/>
    </source>
</evidence>